<gene>
    <name evidence="2" type="ORF">CSEC_0836</name>
</gene>
<evidence type="ECO:0000256" key="1">
    <source>
        <dbReference type="SAM" id="Phobius"/>
    </source>
</evidence>
<name>A0A090D183_9BACT</name>
<comment type="caution">
    <text evidence="2">The sequence shown here is derived from an EMBL/GenBank/DDBJ whole genome shotgun (WGS) entry which is preliminary data.</text>
</comment>
<reference evidence="2" key="1">
    <citation type="submission" date="2013-12" db="EMBL/GenBank/DDBJ databases">
        <authorList>
            <person name="Linke B."/>
        </authorList>
    </citation>
    <scope>NUCLEOTIDE SEQUENCE [LARGE SCALE GENOMIC DNA]</scope>
    <source>
        <strain evidence="2">CRIB-18</strain>
    </source>
</reference>
<keyword evidence="1" id="KW-0472">Membrane</keyword>
<dbReference type="AlphaFoldDB" id="A0A090D183"/>
<dbReference type="Proteomes" id="UP000031552">
    <property type="component" value="Unassembled WGS sequence"/>
</dbReference>
<reference evidence="2" key="2">
    <citation type="submission" date="2014-09" db="EMBL/GenBank/DDBJ databases">
        <title>Criblamydia sequanensis harbors a mega-plasmid encoding arsenite resistance.</title>
        <authorList>
            <person name="Bertelli C."/>
            <person name="Goesmann A."/>
            <person name="Greub G."/>
        </authorList>
    </citation>
    <scope>NUCLEOTIDE SEQUENCE [LARGE SCALE GENOMIC DNA]</scope>
    <source>
        <strain evidence="2">CRIB-18</strain>
    </source>
</reference>
<evidence type="ECO:0000313" key="3">
    <source>
        <dbReference type="Proteomes" id="UP000031552"/>
    </source>
</evidence>
<keyword evidence="3" id="KW-1185">Reference proteome</keyword>
<evidence type="ECO:0000313" key="2">
    <source>
        <dbReference type="EMBL" id="CDR33665.1"/>
    </source>
</evidence>
<dbReference type="STRING" id="1437425.CSEC_0836"/>
<protein>
    <submittedName>
        <fullName evidence="2">Membrane protein</fullName>
    </submittedName>
</protein>
<dbReference type="EMBL" id="CCEJ010000003">
    <property type="protein sequence ID" value="CDR33665.1"/>
    <property type="molecule type" value="Genomic_DNA"/>
</dbReference>
<accession>A0A090D183</accession>
<dbReference type="RefSeq" id="WP_041017110.1">
    <property type="nucleotide sequence ID" value="NZ_CCEJ010000003.1"/>
</dbReference>
<feature type="transmembrane region" description="Helical" evidence="1">
    <location>
        <begin position="46"/>
        <end position="65"/>
    </location>
</feature>
<keyword evidence="1" id="KW-0812">Transmembrane</keyword>
<feature type="transmembrane region" description="Helical" evidence="1">
    <location>
        <begin position="71"/>
        <end position="90"/>
    </location>
</feature>
<keyword evidence="1" id="KW-1133">Transmembrane helix</keyword>
<proteinExistence type="predicted"/>
<organism evidence="2 3">
    <name type="scientific">Candidatus Criblamydia sequanensis CRIB-18</name>
    <dbReference type="NCBI Taxonomy" id="1437425"/>
    <lineage>
        <taxon>Bacteria</taxon>
        <taxon>Pseudomonadati</taxon>
        <taxon>Chlamydiota</taxon>
        <taxon>Chlamydiia</taxon>
        <taxon>Parachlamydiales</taxon>
        <taxon>Candidatus Criblamydiaceae</taxon>
        <taxon>Candidatus Criblamydia</taxon>
    </lineage>
</organism>
<sequence>MTVTQWLHDFCFPPSKFDLLGCVSDLIDGTCLSNFQQMGPINKAALIKKIMVVALMSGLFCALFYKEEDIALVTLVASTIFFAVETSNYGNLEIDFNRLRNSRNRLS</sequence>